<keyword evidence="2 5" id="KW-0812">Transmembrane</keyword>
<dbReference type="GO" id="GO:0016020">
    <property type="term" value="C:membrane"/>
    <property type="evidence" value="ECO:0007669"/>
    <property type="project" value="UniProtKB-SubCell"/>
</dbReference>
<feature type="transmembrane region" description="Helical" evidence="5">
    <location>
        <begin position="80"/>
        <end position="101"/>
    </location>
</feature>
<dbReference type="VEuPathDB" id="FungiDB:yc1106_08602"/>
<dbReference type="EMBL" id="CP089279">
    <property type="protein sequence ID" value="USP81328.1"/>
    <property type="molecule type" value="Genomic_DNA"/>
</dbReference>
<dbReference type="AlphaFoldDB" id="A0A9Q8ZIH0"/>
<feature type="transmembrane region" description="Helical" evidence="5">
    <location>
        <begin position="20"/>
        <end position="39"/>
    </location>
</feature>
<evidence type="ECO:0000256" key="3">
    <source>
        <dbReference type="ARBA" id="ARBA00022989"/>
    </source>
</evidence>
<organism evidence="6 7">
    <name type="scientific">Curvularia clavata</name>
    <dbReference type="NCBI Taxonomy" id="95742"/>
    <lineage>
        <taxon>Eukaryota</taxon>
        <taxon>Fungi</taxon>
        <taxon>Dikarya</taxon>
        <taxon>Ascomycota</taxon>
        <taxon>Pezizomycotina</taxon>
        <taxon>Dothideomycetes</taxon>
        <taxon>Pleosporomycetidae</taxon>
        <taxon>Pleosporales</taxon>
        <taxon>Pleosporineae</taxon>
        <taxon>Pleosporaceae</taxon>
        <taxon>Curvularia</taxon>
    </lineage>
</organism>
<keyword evidence="4 5" id="KW-0472">Membrane</keyword>
<gene>
    <name evidence="6" type="ORF">yc1106_08602</name>
</gene>
<accession>A0A9Q8ZIH0</accession>
<dbReference type="OrthoDB" id="3358017at2759"/>
<feature type="transmembrane region" description="Helical" evidence="5">
    <location>
        <begin position="122"/>
        <end position="143"/>
    </location>
</feature>
<feature type="transmembrane region" description="Helical" evidence="5">
    <location>
        <begin position="198"/>
        <end position="216"/>
    </location>
</feature>
<sequence length="271" mass="30582">MNKLEPTRAGYYLWNYVPSLAAAIVFIFVFLLLTLLVSWRMFKTKTWFSISFALGGFFEFIGYCARASSASKTGKIMPFAIQNIFILLGPALFAASIYMCLSRITRGIHAEHHSLINPRNSTRIFVSGDILSFIVQGSAAGLMVTGKNAKLGEGIVIAGLLIQIIMFGLFGVTAITFHKRVKRKPTAWSSIKAMPWPNSMRMLFIVSALIMIRSIFRVIEYASGHDGYLLKYEWPLYIFDSVLMAVVMFVYYLWYPSWITAEYTDAQVPLA</sequence>
<dbReference type="InterPro" id="IPR007568">
    <property type="entry name" value="RTA1"/>
</dbReference>
<evidence type="ECO:0000256" key="2">
    <source>
        <dbReference type="ARBA" id="ARBA00022692"/>
    </source>
</evidence>
<evidence type="ECO:0000256" key="5">
    <source>
        <dbReference type="SAM" id="Phobius"/>
    </source>
</evidence>
<evidence type="ECO:0000256" key="1">
    <source>
        <dbReference type="ARBA" id="ARBA00004141"/>
    </source>
</evidence>
<evidence type="ECO:0000313" key="6">
    <source>
        <dbReference type="EMBL" id="USP81328.1"/>
    </source>
</evidence>
<dbReference type="PANTHER" id="PTHR31465">
    <property type="entry name" value="PROTEIN RTA1-RELATED"/>
    <property type="match status" value="1"/>
</dbReference>
<evidence type="ECO:0000313" key="7">
    <source>
        <dbReference type="Proteomes" id="UP001056012"/>
    </source>
</evidence>
<feature type="transmembrane region" description="Helical" evidence="5">
    <location>
        <begin position="46"/>
        <end position="68"/>
    </location>
</feature>
<dbReference type="Pfam" id="PF04479">
    <property type="entry name" value="RTA1"/>
    <property type="match status" value="1"/>
</dbReference>
<reference evidence="6" key="1">
    <citation type="submission" date="2021-12" db="EMBL/GenBank/DDBJ databases">
        <title>Curvularia clavata genome.</title>
        <authorList>
            <person name="Cao Y."/>
        </authorList>
    </citation>
    <scope>NUCLEOTIDE SEQUENCE</scope>
    <source>
        <strain evidence="6">Yc1106</strain>
    </source>
</reference>
<dbReference type="Proteomes" id="UP001056012">
    <property type="component" value="Chromosome 6"/>
</dbReference>
<dbReference type="PANTHER" id="PTHR31465:SF27">
    <property type="entry name" value="DOMAIN PROTEIN, PUTATIVE (AFU_ORTHOLOGUE AFUA_3G01030)-RELATED"/>
    <property type="match status" value="1"/>
</dbReference>
<proteinExistence type="predicted"/>
<feature type="transmembrane region" description="Helical" evidence="5">
    <location>
        <begin position="155"/>
        <end position="177"/>
    </location>
</feature>
<comment type="subcellular location">
    <subcellularLocation>
        <location evidence="1">Membrane</location>
        <topology evidence="1">Multi-pass membrane protein</topology>
    </subcellularLocation>
</comment>
<protein>
    <submittedName>
        <fullName evidence="6">RTA1 like protein</fullName>
    </submittedName>
</protein>
<keyword evidence="3 5" id="KW-1133">Transmembrane helix</keyword>
<keyword evidence="7" id="KW-1185">Reference proteome</keyword>
<evidence type="ECO:0000256" key="4">
    <source>
        <dbReference type="ARBA" id="ARBA00023136"/>
    </source>
</evidence>
<feature type="transmembrane region" description="Helical" evidence="5">
    <location>
        <begin position="236"/>
        <end position="254"/>
    </location>
</feature>
<name>A0A9Q8ZIH0_CURCL</name>